<feature type="region of interest" description="Disordered" evidence="5">
    <location>
        <begin position="381"/>
        <end position="432"/>
    </location>
</feature>
<dbReference type="Pfam" id="PF07946">
    <property type="entry name" value="CCDC47"/>
    <property type="match status" value="1"/>
</dbReference>
<dbReference type="PANTHER" id="PTHR12883:SF0">
    <property type="entry name" value="PAT COMPLEX SUBUNIT CCDC47"/>
    <property type="match status" value="1"/>
</dbReference>
<comment type="caution">
    <text evidence="6">The sequence shown here is derived from an EMBL/GenBank/DDBJ whole genome shotgun (WGS) entry which is preliminary data.</text>
</comment>
<dbReference type="GO" id="GO:0016020">
    <property type="term" value="C:membrane"/>
    <property type="evidence" value="ECO:0007669"/>
    <property type="project" value="UniProtKB-SubCell"/>
</dbReference>
<dbReference type="InterPro" id="IPR012879">
    <property type="entry name" value="CCDC47"/>
</dbReference>
<organism evidence="6 7">
    <name type="scientific">Sarocladium strictum</name>
    <name type="common">Black bundle disease fungus</name>
    <name type="synonym">Acremonium strictum</name>
    <dbReference type="NCBI Taxonomy" id="5046"/>
    <lineage>
        <taxon>Eukaryota</taxon>
        <taxon>Fungi</taxon>
        <taxon>Dikarya</taxon>
        <taxon>Ascomycota</taxon>
        <taxon>Pezizomycotina</taxon>
        <taxon>Sordariomycetes</taxon>
        <taxon>Hypocreomycetidae</taxon>
        <taxon>Hypocreales</taxon>
        <taxon>Sarocladiaceae</taxon>
        <taxon>Sarocladium</taxon>
    </lineage>
</organism>
<sequence>MSNFFKNALGGGKASEPVAKQDSDFADFAGAPDPVPEPAPVATPLSAPAPGATAVPWTAWYNVHERHSLSEFRAEGYILGVAAVVVFFHLLGSRTNRAKARAWIRSYAPILKSEYAVVGFDGVATMDNDVNPDKLMKEKSLFEFATYGTGRQNTAFTDIKITLNKRFNPLMHFSEILFGLFLDSVSSPYDYLEAFTYPFDGKEAATVPALPGAETRSKDNKSAYDGFVWAIVAKDVMRKARDERYDLSLTTTRDHPKLPNWLSVMTESAEITDVMLTQELIDAVVTAGDKFEYLIVSDQPNEKPSTLNETRPRKRIILRHRVPSGSSTSAYDSLLPIFSYFVRLPDFLAQNAHFRPEAIKKVRATRDAMIASLQKLLDEKESEERAIEREKAKKAKRAAELQGLDPKAQKKYLERESAKEMRRAQKKQAVRG</sequence>
<evidence type="ECO:0000313" key="7">
    <source>
        <dbReference type="Proteomes" id="UP001175261"/>
    </source>
</evidence>
<feature type="compositionally biased region" description="Basic and acidic residues" evidence="5">
    <location>
        <begin position="407"/>
        <end position="423"/>
    </location>
</feature>
<keyword evidence="4" id="KW-0472">Membrane</keyword>
<keyword evidence="2" id="KW-0812">Transmembrane</keyword>
<evidence type="ECO:0008006" key="8">
    <source>
        <dbReference type="Google" id="ProtNLM"/>
    </source>
</evidence>
<dbReference type="GO" id="GO:0005783">
    <property type="term" value="C:endoplasmic reticulum"/>
    <property type="evidence" value="ECO:0007669"/>
    <property type="project" value="InterPro"/>
</dbReference>
<dbReference type="Proteomes" id="UP001175261">
    <property type="component" value="Unassembled WGS sequence"/>
</dbReference>
<comment type="subcellular location">
    <subcellularLocation>
        <location evidence="1">Membrane</location>
        <topology evidence="1">Single-pass membrane protein</topology>
    </subcellularLocation>
</comment>
<evidence type="ECO:0000256" key="3">
    <source>
        <dbReference type="ARBA" id="ARBA00022989"/>
    </source>
</evidence>
<proteinExistence type="predicted"/>
<dbReference type="PANTHER" id="PTHR12883">
    <property type="entry name" value="ADIPOCYTE-SPECIFIC PROTEIN 4-RELATED"/>
    <property type="match status" value="1"/>
</dbReference>
<gene>
    <name evidence="6" type="ORF">NLU13_2331</name>
</gene>
<dbReference type="GO" id="GO:0032469">
    <property type="term" value="P:endoplasmic reticulum calcium ion homeostasis"/>
    <property type="evidence" value="ECO:0007669"/>
    <property type="project" value="InterPro"/>
</dbReference>
<feature type="compositionally biased region" description="Basic and acidic residues" evidence="5">
    <location>
        <begin position="381"/>
        <end position="391"/>
    </location>
</feature>
<evidence type="ECO:0000256" key="1">
    <source>
        <dbReference type="ARBA" id="ARBA00004167"/>
    </source>
</evidence>
<reference evidence="6" key="1">
    <citation type="submission" date="2022-10" db="EMBL/GenBank/DDBJ databases">
        <title>Determination and structural analysis of whole genome sequence of Sarocladium strictum F4-1.</title>
        <authorList>
            <person name="Hu L."/>
            <person name="Jiang Y."/>
        </authorList>
    </citation>
    <scope>NUCLEOTIDE SEQUENCE</scope>
    <source>
        <strain evidence="6">F4-1</strain>
    </source>
</reference>
<keyword evidence="3" id="KW-1133">Transmembrane helix</keyword>
<accession>A0AA39LD48</accession>
<evidence type="ECO:0000256" key="5">
    <source>
        <dbReference type="SAM" id="MobiDB-lite"/>
    </source>
</evidence>
<protein>
    <recommendedName>
        <fullName evidence="8">DUF1682-domain-containing protein</fullName>
    </recommendedName>
</protein>
<dbReference type="AlphaFoldDB" id="A0AA39LD48"/>
<dbReference type="GO" id="GO:0005509">
    <property type="term" value="F:calcium ion binding"/>
    <property type="evidence" value="ECO:0007669"/>
    <property type="project" value="InterPro"/>
</dbReference>
<evidence type="ECO:0000256" key="2">
    <source>
        <dbReference type="ARBA" id="ARBA00022692"/>
    </source>
</evidence>
<keyword evidence="7" id="KW-1185">Reference proteome</keyword>
<evidence type="ECO:0000256" key="4">
    <source>
        <dbReference type="ARBA" id="ARBA00023136"/>
    </source>
</evidence>
<evidence type="ECO:0000313" key="6">
    <source>
        <dbReference type="EMBL" id="KAK0392837.1"/>
    </source>
</evidence>
<name>A0AA39LD48_SARSR</name>
<dbReference type="EMBL" id="JAPDFR010000001">
    <property type="protein sequence ID" value="KAK0392837.1"/>
    <property type="molecule type" value="Genomic_DNA"/>
</dbReference>